<evidence type="ECO:0000313" key="4">
    <source>
        <dbReference type="Proteomes" id="UP001280581"/>
    </source>
</evidence>
<proteinExistence type="predicted"/>
<feature type="compositionally biased region" description="Basic and acidic residues" evidence="1">
    <location>
        <begin position="809"/>
        <end position="836"/>
    </location>
</feature>
<dbReference type="Proteomes" id="UP001280581">
    <property type="component" value="Unassembled WGS sequence"/>
</dbReference>
<keyword evidence="2" id="KW-0812">Transmembrane</keyword>
<name>A0AAN6M7J7_9PLEO</name>
<reference evidence="3 4" key="1">
    <citation type="submission" date="2021-02" db="EMBL/GenBank/DDBJ databases">
        <title>Genome assembly of Pseudopithomyces chartarum.</title>
        <authorList>
            <person name="Jauregui R."/>
            <person name="Singh J."/>
            <person name="Voisey C."/>
        </authorList>
    </citation>
    <scope>NUCLEOTIDE SEQUENCE [LARGE SCALE GENOMIC DNA]</scope>
    <source>
        <strain evidence="3 4">AGR01</strain>
    </source>
</reference>
<evidence type="ECO:0000256" key="2">
    <source>
        <dbReference type="SAM" id="Phobius"/>
    </source>
</evidence>
<evidence type="ECO:0000313" key="3">
    <source>
        <dbReference type="EMBL" id="KAK3216645.1"/>
    </source>
</evidence>
<feature type="transmembrane region" description="Helical" evidence="2">
    <location>
        <begin position="136"/>
        <end position="154"/>
    </location>
</feature>
<sequence>MPVTTYRVKTVLETHHVNGTPPTVFSRDLPTTVDGESYLCEWPICETSTAIQWESATITVTHDPNTSPTTIISSFDSKVADAQDEYEDIITPDLGIIERFWNWTQDTLYPILEWALADPRDAVEYQNDAWYRVARYWVLLFLRYLVHLPVLLALKMTCAFMVLFGSLWRVILTTIRIIGLLFYRPLRIIALIFFNVAGSRDPVSQVESIEMYRDRLGVINTSLAAIQWLHNRVIDLNSGCGGVRDSFCRVSFLQGMSGSMRHLNREVLRVVYDFFQRTSAGLVPSAEYCTSNFIVSQKASELQHKLVAISSSVSGYGFPGITGSLLEKFNSGGSDSPSAVSLSSRYFFYDGSTAEYIARFSFIVAVMVAIHSYPVIATRFKQHAFYAYQVLVVLLAYSYIMLLCNFGGFWYGDWLPFTVGYLVARQCYSFTKKAEPWKFDTTQRLREFLGDRLDMYRKKHYSYIWLECLAVIVYLWFFMPCRSLGDACPRCLDDTCTRCPDPTFISPSPYLDNLGTLWVFGTTVVFAYQSARSIELEYCLRKQMEKQMIPSPKTEGPSTFLFKLGEKMAAEHWPLLFWAFAVALGVFQRYYTIGYLNWNMMGSALYIGVNIHRFGFGRRIGDVPSKDEIPLYSRLLYHTRESIETLFGLREIQKHSVGSQFMPWSHWAMIFQFHVFAFVAIWGLSSWECHGLNLIRWSNIIVLASIPSILFLYKLYCRYSDESRSTTAPKAVFRYHWYGLLGSTTVYVYAVWVLGWGFCMNDPLVANMTVLIWSLVPWSFGRTESLWQEFFNSTLKVKGSRNTASKNKAQKDKVPEDKASKDQSSKGKAPVDKASEEGSSAAGSSSKRARSANSDNDQPDEETRTKKATTEIPASASNTKESTATPSGPNKKVKSERQEMMHRIMSKVNEEIRQDDEEALKKKNLQQKSNQPATDKPGSNEAAELAKQPDGNDEEANDAEETEDGEDDAQQSVNEGSASEAGPDVKTKAKRRKLRGKRKKHKDL</sequence>
<dbReference type="AlphaFoldDB" id="A0AAN6M7J7"/>
<keyword evidence="2" id="KW-0472">Membrane</keyword>
<feature type="transmembrane region" description="Helical" evidence="2">
    <location>
        <begin position="356"/>
        <end position="376"/>
    </location>
</feature>
<feature type="compositionally biased region" description="Low complexity" evidence="1">
    <location>
        <begin position="837"/>
        <end position="856"/>
    </location>
</feature>
<accession>A0AAN6M7J7</accession>
<keyword evidence="2" id="KW-1133">Transmembrane helix</keyword>
<feature type="transmembrane region" description="Helical" evidence="2">
    <location>
        <begin position="737"/>
        <end position="758"/>
    </location>
</feature>
<keyword evidence="4" id="KW-1185">Reference proteome</keyword>
<feature type="transmembrane region" description="Helical" evidence="2">
    <location>
        <begin position="573"/>
        <end position="591"/>
    </location>
</feature>
<feature type="region of interest" description="Disordered" evidence="1">
    <location>
        <begin position="801"/>
        <end position="1004"/>
    </location>
</feature>
<protein>
    <submittedName>
        <fullName evidence="3">Uncharacterized protein</fullName>
    </submittedName>
</protein>
<feature type="transmembrane region" description="Helical" evidence="2">
    <location>
        <begin position="388"/>
        <end position="411"/>
    </location>
</feature>
<feature type="compositionally biased region" description="Acidic residues" evidence="1">
    <location>
        <begin position="951"/>
        <end position="969"/>
    </location>
</feature>
<feature type="transmembrane region" description="Helical" evidence="2">
    <location>
        <begin position="697"/>
        <end position="716"/>
    </location>
</feature>
<feature type="transmembrane region" description="Helical" evidence="2">
    <location>
        <begin position="160"/>
        <end position="183"/>
    </location>
</feature>
<dbReference type="EMBL" id="WVTA01000001">
    <property type="protein sequence ID" value="KAK3216645.1"/>
    <property type="molecule type" value="Genomic_DNA"/>
</dbReference>
<feature type="transmembrane region" description="Helical" evidence="2">
    <location>
        <begin position="664"/>
        <end position="685"/>
    </location>
</feature>
<feature type="compositionally biased region" description="Basic and acidic residues" evidence="1">
    <location>
        <begin position="893"/>
        <end position="912"/>
    </location>
</feature>
<evidence type="ECO:0000256" key="1">
    <source>
        <dbReference type="SAM" id="MobiDB-lite"/>
    </source>
</evidence>
<comment type="caution">
    <text evidence="3">The sequence shown here is derived from an EMBL/GenBank/DDBJ whole genome shotgun (WGS) entry which is preliminary data.</text>
</comment>
<feature type="compositionally biased region" description="Basic residues" evidence="1">
    <location>
        <begin position="988"/>
        <end position="1004"/>
    </location>
</feature>
<organism evidence="3 4">
    <name type="scientific">Pseudopithomyces chartarum</name>
    <dbReference type="NCBI Taxonomy" id="1892770"/>
    <lineage>
        <taxon>Eukaryota</taxon>
        <taxon>Fungi</taxon>
        <taxon>Dikarya</taxon>
        <taxon>Ascomycota</taxon>
        <taxon>Pezizomycotina</taxon>
        <taxon>Dothideomycetes</taxon>
        <taxon>Pleosporomycetidae</taxon>
        <taxon>Pleosporales</taxon>
        <taxon>Massarineae</taxon>
        <taxon>Didymosphaeriaceae</taxon>
        <taxon>Pseudopithomyces</taxon>
    </lineage>
</organism>
<feature type="compositionally biased region" description="Polar residues" evidence="1">
    <location>
        <begin position="875"/>
        <end position="888"/>
    </location>
</feature>
<feature type="transmembrane region" description="Helical" evidence="2">
    <location>
        <begin position="461"/>
        <end position="479"/>
    </location>
</feature>
<gene>
    <name evidence="3" type="ORF">GRF29_1g508094</name>
</gene>